<dbReference type="PANTHER" id="PTHR46093:SF18">
    <property type="entry name" value="FIBRONECTIN TYPE-III DOMAIN-CONTAINING PROTEIN"/>
    <property type="match status" value="1"/>
</dbReference>
<name>A0AAU9JCM6_9CILI</name>
<dbReference type="InterPro" id="IPR015915">
    <property type="entry name" value="Kelch-typ_b-propeller"/>
</dbReference>
<dbReference type="Proteomes" id="UP001162131">
    <property type="component" value="Unassembled WGS sequence"/>
</dbReference>
<keyword evidence="2" id="KW-0677">Repeat</keyword>
<dbReference type="Pfam" id="PF24681">
    <property type="entry name" value="Kelch_KLHDC2_KLHL20_DRC7"/>
    <property type="match status" value="1"/>
</dbReference>
<dbReference type="CDD" id="cd00185">
    <property type="entry name" value="TNFRSF"/>
    <property type="match status" value="1"/>
</dbReference>
<dbReference type="Pfam" id="PF24981">
    <property type="entry name" value="Beta-prop_ATRN-LZTR1"/>
    <property type="match status" value="1"/>
</dbReference>
<feature type="chain" id="PRO_5043628005" description="Tyrosine-protein kinase ephrin type A/B receptor-like domain-containing protein" evidence="5">
    <location>
        <begin position="20"/>
        <end position="1171"/>
    </location>
</feature>
<dbReference type="InterPro" id="IPR011641">
    <property type="entry name" value="Tyr-kin_ephrin_A/B_rcpt-like"/>
</dbReference>
<dbReference type="AlphaFoldDB" id="A0AAU9JCM6"/>
<dbReference type="SUPFAM" id="SSF57184">
    <property type="entry name" value="Growth factor receptor domain"/>
    <property type="match status" value="1"/>
</dbReference>
<dbReference type="InterPro" id="IPR056737">
    <property type="entry name" value="Beta-prop_ATRN-MKLN-like"/>
</dbReference>
<organism evidence="8 9">
    <name type="scientific">Blepharisma stoltei</name>
    <dbReference type="NCBI Taxonomy" id="1481888"/>
    <lineage>
        <taxon>Eukaryota</taxon>
        <taxon>Sar</taxon>
        <taxon>Alveolata</taxon>
        <taxon>Ciliophora</taxon>
        <taxon>Postciliodesmatophora</taxon>
        <taxon>Heterotrichea</taxon>
        <taxon>Heterotrichida</taxon>
        <taxon>Blepharismidae</taxon>
        <taxon>Blepharisma</taxon>
    </lineage>
</organism>
<keyword evidence="9" id="KW-1185">Reference proteome</keyword>
<evidence type="ECO:0000256" key="2">
    <source>
        <dbReference type="ARBA" id="ARBA00022737"/>
    </source>
</evidence>
<keyword evidence="5" id="KW-0732">Signal</keyword>
<feature type="domain" description="Tyrosine-protein kinase ephrin type A/B receptor-like" evidence="6">
    <location>
        <begin position="661"/>
        <end position="703"/>
    </location>
</feature>
<evidence type="ECO:0000313" key="8">
    <source>
        <dbReference type="EMBL" id="CAG9325015.1"/>
    </source>
</evidence>
<evidence type="ECO:0000256" key="3">
    <source>
        <dbReference type="SAM" id="Coils"/>
    </source>
</evidence>
<proteinExistence type="predicted"/>
<evidence type="ECO:0000256" key="4">
    <source>
        <dbReference type="SAM" id="Phobius"/>
    </source>
</evidence>
<feature type="transmembrane region" description="Helical" evidence="4">
    <location>
        <begin position="769"/>
        <end position="788"/>
    </location>
</feature>
<dbReference type="Pfam" id="PF07699">
    <property type="entry name" value="Ephrin_rec_like"/>
    <property type="match status" value="1"/>
</dbReference>
<keyword evidence="4" id="KW-1133">Transmembrane helix</keyword>
<sequence>MNTIKKNVLILIILEAVSLKINLIPPTGFPPDTKFSSSLVYDPDHNQLFTFGGNSIIKPYTNDLASFDLTQKTWKSIVPYTSTVPDPRQSTALFFDSKNQRILLYGGKTAAGIAGDFWCFNLRLMAWKELEPQGETPGVRANSAYTTFIIDGISYYAIFGGLDISGIDNTLYILNGTSMIWTKLANNGNPPLAQEWSSITYYNNSIYMWGGLNRDGKPFHDTRLFRYDLSSFYWFEISIKGEKPEGRAVHTIYILNNFLYVILGYDWSKGEYYNDIWKVNLNLPEKWIKVPFENSQKVPCGGGYVLINSTVYEFSGTQLTKSVNMMISFDISIEPVAWVTESPNTIGPGARMMHTFCVEQDHLWLFGGINSDQTYLNDFWKFDLSSYKWTQINPSGSIPSPRHSHASSLMLDTILVFGGIDSTGYLNDFYEYLIYANVWKQVVPIDNYYPSPRAGACGAASEVQFFIFGGLTISGLTSELWIFDINTYQFTLLDDGSKDNLQPQMYNKCFIRKIDNVVYFYIASGEGEASYPIGAIQRFNCQSSAWEVVLDEGFGNFSLSRAAVINVENYMILVGGEQWMEGAYDAIYLVDLDNSQSPTELGHLPSPIFSAEIAHFRDRLFLYGGGDSIFGEVQSYKARNSFYEIIFNASDPFTIPCSTGTYLNDCIPCPEGTYSSLLNSAACVPCPVGTFGVSKGCSATEECYPCLFGTFSSEQGSSICKVCPAGMFCPVGTVEPRIRAHSESYSSSQPSLYKPKYEFSDKITLELEIAFGVFIGIICIVAVSFRSVRKHLHKLDLYDDKHDVELYQPIYKKQTSTGGFFSVAFILLSILFAIISILSYSYDNMTESKALAPLVSLVNTYSTFSGDIKIVTTFLYYGGFCTSNNSCVNELSYQIENMKGKFHGPVCETQGADCKISFTCNDCILDTGASAYIILEELNSYSSAISVSVSSTSSIPNESSEVYKLLYPSDISQVFRSHTPSQFTFQMIPSVFLTDSSNWKDGETGYHVSMPVSPVEGVTHKVAEIHVETSLRAKILLNLSDSGLVTSRNYKQSFFALISSLLGAISGLIQAGGFLMGFYEGVCNKIAHKRQRMQELENIKNNREDLHMKMPQISKESIFYLWSLESWRWVISWWPILEECKLVIHWEKQTQLLQHWRALCCVFVLLMLLYL</sequence>
<feature type="signal peptide" evidence="5">
    <location>
        <begin position="1"/>
        <end position="19"/>
    </location>
</feature>
<feature type="coiled-coil region" evidence="3">
    <location>
        <begin position="1086"/>
        <end position="1116"/>
    </location>
</feature>
<dbReference type="Gene3D" id="2.120.10.80">
    <property type="entry name" value="Kelch-type beta propeller"/>
    <property type="match status" value="3"/>
</dbReference>
<dbReference type="SMART" id="SM01411">
    <property type="entry name" value="Ephrin_rec_like"/>
    <property type="match status" value="2"/>
</dbReference>
<evidence type="ECO:0000256" key="5">
    <source>
        <dbReference type="SAM" id="SignalP"/>
    </source>
</evidence>
<dbReference type="EMBL" id="CAJZBQ010000037">
    <property type="protein sequence ID" value="CAG9325015.1"/>
    <property type="molecule type" value="Genomic_DNA"/>
</dbReference>
<gene>
    <name evidence="8" type="ORF">BSTOLATCC_MIC37761</name>
</gene>
<dbReference type="SUPFAM" id="SSF50965">
    <property type="entry name" value="Galactose oxidase, central domain"/>
    <property type="match status" value="1"/>
</dbReference>
<evidence type="ECO:0000313" key="9">
    <source>
        <dbReference type="Proteomes" id="UP001162131"/>
    </source>
</evidence>
<keyword evidence="1" id="KW-0880">Kelch repeat</keyword>
<keyword evidence="4" id="KW-0812">Transmembrane</keyword>
<dbReference type="PANTHER" id="PTHR46093">
    <property type="entry name" value="ACYL-COA-BINDING DOMAIN-CONTAINING PROTEIN 5"/>
    <property type="match status" value="1"/>
</dbReference>
<feature type="domain" description="Attractin/MKLN-like beta-propeller" evidence="7">
    <location>
        <begin position="48"/>
        <end position="190"/>
    </location>
</feature>
<comment type="caution">
    <text evidence="8">The sequence shown here is derived from an EMBL/GenBank/DDBJ whole genome shotgun (WGS) entry which is preliminary data.</text>
</comment>
<evidence type="ECO:0000256" key="1">
    <source>
        <dbReference type="ARBA" id="ARBA00022441"/>
    </source>
</evidence>
<accession>A0AAU9JCM6</accession>
<dbReference type="InterPro" id="IPR009030">
    <property type="entry name" value="Growth_fac_rcpt_cys_sf"/>
</dbReference>
<keyword evidence="4" id="KW-0472">Membrane</keyword>
<keyword evidence="3" id="KW-0175">Coiled coil</keyword>
<evidence type="ECO:0000259" key="6">
    <source>
        <dbReference type="Pfam" id="PF07699"/>
    </source>
</evidence>
<dbReference type="InterPro" id="IPR011043">
    <property type="entry name" value="Gal_Oxase/kelch_b-propeller"/>
</dbReference>
<dbReference type="Gene3D" id="2.10.50.10">
    <property type="entry name" value="Tumor Necrosis Factor Receptor, subunit A, domain 2"/>
    <property type="match status" value="1"/>
</dbReference>
<feature type="transmembrane region" description="Helical" evidence="4">
    <location>
        <begin position="1054"/>
        <end position="1079"/>
    </location>
</feature>
<protein>
    <recommendedName>
        <fullName evidence="10">Tyrosine-protein kinase ephrin type A/B receptor-like domain-containing protein</fullName>
    </recommendedName>
</protein>
<evidence type="ECO:0008006" key="10">
    <source>
        <dbReference type="Google" id="ProtNLM"/>
    </source>
</evidence>
<evidence type="ECO:0000259" key="7">
    <source>
        <dbReference type="Pfam" id="PF24981"/>
    </source>
</evidence>
<dbReference type="SUPFAM" id="SSF117281">
    <property type="entry name" value="Kelch motif"/>
    <property type="match status" value="2"/>
</dbReference>
<feature type="transmembrane region" description="Helical" evidence="4">
    <location>
        <begin position="820"/>
        <end position="842"/>
    </location>
</feature>
<reference evidence="8" key="1">
    <citation type="submission" date="2021-09" db="EMBL/GenBank/DDBJ databases">
        <authorList>
            <consortium name="AG Swart"/>
            <person name="Singh M."/>
            <person name="Singh A."/>
            <person name="Seah K."/>
            <person name="Emmerich C."/>
        </authorList>
    </citation>
    <scope>NUCLEOTIDE SEQUENCE</scope>
    <source>
        <strain evidence="8">ATCC30299</strain>
    </source>
</reference>